<dbReference type="InterPro" id="IPR003615">
    <property type="entry name" value="HNH_nuc"/>
</dbReference>
<sequence length="439" mass="48151">MGEEAGVPGPIGPLTDALAALVDLDPSTLDDAAVREATLLLLRSHNQLDAAITRFLGVFDDRRLSRHDAYGSTKRWLEAFGRLSGPAASSRMRAVEITRLLPDLEEAFGAGEVSSEHVNRIGLTAEEVGDDVIEQVEQTLVPLARQFDPHTLHEACAYLRDAALRDKNTPPDQQYLRRGVTLTRLGDMWKLRSILDTETGALLSAGLDAFTKAPAPDDDRSPAQRRHDALADLLTATLRDGRAPTVGGGLRPHIALLMPVRRYMQLHDHGDDPDGSWDACGDDGPAVLSEWGPVPDGLASRLSCDAMLQPIWLHPDNGVPLKLGRAYRNTPPALRRALAARDPHCRWPGCRMPANWCDSHHLREWIRDHGETDIDNLVLLCRYHHVCVHERGWSLRRDPGNGWIIVIRPDGTPYELGPSHPRASAAPYSRGGGGDPPPG</sequence>
<dbReference type="CDD" id="cd00085">
    <property type="entry name" value="HNHc"/>
    <property type="match status" value="1"/>
</dbReference>
<dbReference type="RefSeq" id="WP_260724787.1">
    <property type="nucleotide sequence ID" value="NZ_BAAABS010000006.1"/>
</dbReference>
<accession>A0ABY5Z303</accession>
<dbReference type="Pfam" id="PF02720">
    <property type="entry name" value="DUF222"/>
    <property type="match status" value="1"/>
</dbReference>
<gene>
    <name evidence="3" type="ORF">Drose_30620</name>
</gene>
<evidence type="ECO:0000313" key="4">
    <source>
        <dbReference type="Proteomes" id="UP001058271"/>
    </source>
</evidence>
<reference evidence="3" key="1">
    <citation type="submission" date="2021-04" db="EMBL/GenBank/DDBJ databases">
        <title>Biosynthetic gene clusters of Dactylosporangioum roseum.</title>
        <authorList>
            <person name="Hartkoorn R.C."/>
            <person name="Beaudoing E."/>
            <person name="Hot D."/>
            <person name="Moureu S."/>
        </authorList>
    </citation>
    <scope>NUCLEOTIDE SEQUENCE</scope>
    <source>
        <strain evidence="3">NRRL B-16295</strain>
    </source>
</reference>
<evidence type="ECO:0000256" key="1">
    <source>
        <dbReference type="SAM" id="MobiDB-lite"/>
    </source>
</evidence>
<organism evidence="3 4">
    <name type="scientific">Dactylosporangium roseum</name>
    <dbReference type="NCBI Taxonomy" id="47989"/>
    <lineage>
        <taxon>Bacteria</taxon>
        <taxon>Bacillati</taxon>
        <taxon>Actinomycetota</taxon>
        <taxon>Actinomycetes</taxon>
        <taxon>Micromonosporales</taxon>
        <taxon>Micromonosporaceae</taxon>
        <taxon>Dactylosporangium</taxon>
    </lineage>
</organism>
<protein>
    <submittedName>
        <fullName evidence="3">DUF222 domain-containing protein</fullName>
    </submittedName>
</protein>
<dbReference type="Proteomes" id="UP001058271">
    <property type="component" value="Chromosome"/>
</dbReference>
<keyword evidence="4" id="KW-1185">Reference proteome</keyword>
<evidence type="ECO:0000313" key="3">
    <source>
        <dbReference type="EMBL" id="UWZ35445.1"/>
    </source>
</evidence>
<dbReference type="EMBL" id="CP073721">
    <property type="protein sequence ID" value="UWZ35445.1"/>
    <property type="molecule type" value="Genomic_DNA"/>
</dbReference>
<feature type="compositionally biased region" description="Gly residues" evidence="1">
    <location>
        <begin position="430"/>
        <end position="439"/>
    </location>
</feature>
<evidence type="ECO:0000259" key="2">
    <source>
        <dbReference type="SMART" id="SM00507"/>
    </source>
</evidence>
<dbReference type="InterPro" id="IPR003870">
    <property type="entry name" value="DUF222"/>
</dbReference>
<feature type="domain" description="HNH nuclease" evidence="2">
    <location>
        <begin position="333"/>
        <end position="386"/>
    </location>
</feature>
<dbReference type="SMART" id="SM00507">
    <property type="entry name" value="HNHc"/>
    <property type="match status" value="1"/>
</dbReference>
<name>A0ABY5Z303_9ACTN</name>
<feature type="region of interest" description="Disordered" evidence="1">
    <location>
        <begin position="415"/>
        <end position="439"/>
    </location>
</feature>
<proteinExistence type="predicted"/>